<organism evidence="2 3">
    <name type="scientific">Bodo saltans</name>
    <name type="common">Flagellated protozoan</name>
    <dbReference type="NCBI Taxonomy" id="75058"/>
    <lineage>
        <taxon>Eukaryota</taxon>
        <taxon>Discoba</taxon>
        <taxon>Euglenozoa</taxon>
        <taxon>Kinetoplastea</taxon>
        <taxon>Metakinetoplastina</taxon>
        <taxon>Eubodonida</taxon>
        <taxon>Bodonidae</taxon>
        <taxon>Bodo</taxon>
    </lineage>
</organism>
<feature type="region of interest" description="Disordered" evidence="1">
    <location>
        <begin position="34"/>
        <end position="91"/>
    </location>
</feature>
<gene>
    <name evidence="2" type="ORF">BSAL_40200</name>
</gene>
<accession>A0A0S4JUE3</accession>
<sequence length="109" mass="12134">MIHNSRHRWIINRRTVVLTALIVLLAILYVVSQRVPDSPSSSSPSSVQESGRNHRDALDSGSSNDLRSPNEQLLPSRHSPPSPRASRVSLDTRDVIATFDYSELCEPSE</sequence>
<dbReference type="VEuPathDB" id="TriTrypDB:BSAL_40200"/>
<proteinExistence type="predicted"/>
<feature type="compositionally biased region" description="Low complexity" evidence="1">
    <location>
        <begin position="34"/>
        <end position="50"/>
    </location>
</feature>
<reference evidence="3" key="1">
    <citation type="submission" date="2015-09" db="EMBL/GenBank/DDBJ databases">
        <authorList>
            <consortium name="Pathogen Informatics"/>
        </authorList>
    </citation>
    <scope>NUCLEOTIDE SEQUENCE [LARGE SCALE GENOMIC DNA]</scope>
    <source>
        <strain evidence="3">Lake Konstanz</strain>
    </source>
</reference>
<name>A0A0S4JUE3_BODSA</name>
<dbReference type="EMBL" id="CYKH01002105">
    <property type="protein sequence ID" value="CUG93000.1"/>
    <property type="molecule type" value="Genomic_DNA"/>
</dbReference>
<evidence type="ECO:0000256" key="1">
    <source>
        <dbReference type="SAM" id="MobiDB-lite"/>
    </source>
</evidence>
<dbReference type="Proteomes" id="UP000051952">
    <property type="component" value="Unassembled WGS sequence"/>
</dbReference>
<evidence type="ECO:0000313" key="2">
    <source>
        <dbReference type="EMBL" id="CUG93000.1"/>
    </source>
</evidence>
<feature type="compositionally biased region" description="Polar residues" evidence="1">
    <location>
        <begin position="60"/>
        <end position="71"/>
    </location>
</feature>
<keyword evidence="3" id="KW-1185">Reference proteome</keyword>
<feature type="non-terminal residue" evidence="2">
    <location>
        <position position="109"/>
    </location>
</feature>
<dbReference type="AlphaFoldDB" id="A0A0S4JUE3"/>
<evidence type="ECO:0000313" key="3">
    <source>
        <dbReference type="Proteomes" id="UP000051952"/>
    </source>
</evidence>
<protein>
    <submittedName>
        <fullName evidence="2">Membrane-associated protein, putative</fullName>
    </submittedName>
</protein>